<evidence type="ECO:0000313" key="2">
    <source>
        <dbReference type="Proteomes" id="UP000325030"/>
    </source>
</evidence>
<proteinExistence type="predicted"/>
<accession>A0A510E0B9</accession>
<name>A0A510E0B9_9CREN</name>
<dbReference type="Proteomes" id="UP000325030">
    <property type="component" value="Chromosome"/>
</dbReference>
<dbReference type="AlphaFoldDB" id="A0A510E0B9"/>
<dbReference type="EMBL" id="AP018930">
    <property type="protein sequence ID" value="BBG25941.1"/>
    <property type="molecule type" value="Genomic_DNA"/>
</dbReference>
<protein>
    <submittedName>
        <fullName evidence="1">Uncharacterized protein</fullName>
    </submittedName>
</protein>
<gene>
    <name evidence="1" type="ORF">IC007_0446</name>
</gene>
<sequence length="89" mass="10116">MEKLVKFIETNDNVGTVAPVTCYYSMPEKIMYAGAVFSSFMRRTISLYNGFPCKSLEGKTIDADVFANSYMFRKEALMKAGVIPWKRIP</sequence>
<reference evidence="2" key="1">
    <citation type="submission" date="2018-09" db="EMBL/GenBank/DDBJ databases">
        <title>Complete Genome Sequencing of Sulfolobus sp. JCM 16834.</title>
        <authorList>
            <person name="Kato S."/>
            <person name="Itoh T."/>
            <person name="Ohkuma M."/>
        </authorList>
    </citation>
    <scope>NUCLEOTIDE SEQUENCE [LARGE SCALE GENOMIC DNA]</scope>
    <source>
        <strain evidence="2">IC-007</strain>
    </source>
</reference>
<organism evidence="1 2">
    <name type="scientific">Sulfuracidifex tepidarius</name>
    <dbReference type="NCBI Taxonomy" id="1294262"/>
    <lineage>
        <taxon>Archaea</taxon>
        <taxon>Thermoproteota</taxon>
        <taxon>Thermoprotei</taxon>
        <taxon>Sulfolobales</taxon>
        <taxon>Sulfolobaceae</taxon>
        <taxon>Sulfuracidifex</taxon>
    </lineage>
</organism>
<evidence type="ECO:0000313" key="1">
    <source>
        <dbReference type="EMBL" id="BBG25941.1"/>
    </source>
</evidence>